<name>A0AA40KSS0_9HYME</name>
<feature type="transmembrane region" description="Helical" evidence="1">
    <location>
        <begin position="201"/>
        <end position="222"/>
    </location>
</feature>
<dbReference type="AlphaFoldDB" id="A0AA40KSS0"/>
<evidence type="ECO:0000256" key="1">
    <source>
        <dbReference type="SAM" id="Phobius"/>
    </source>
</evidence>
<dbReference type="Gene3D" id="3.30.200.260">
    <property type="match status" value="1"/>
</dbReference>
<accession>A0AA40KSS0</accession>
<feature type="transmembrane region" description="Helical" evidence="1">
    <location>
        <begin position="138"/>
        <end position="161"/>
    </location>
</feature>
<keyword evidence="1" id="KW-0812">Transmembrane</keyword>
<sequence>MTDDPRTVERKYGNLSEYSIQMNRWILKPIGAWPITDSTTTVEKITSQILTVVCWCISLFTIIPGVLNIILEKEDIYLKLKTLGPLSHWCVGGLNYAVLLLRKSDIYYCIEHIRTDWKMITRLEDQQVMLKNAKLGRYIAGFCAAFMQGGVFSACIVYGVFTSQTIEVGNETLIVYGLPCPPYKLPIQLKPIHDIILGTQFLSAFVVTTSATGAFGLAAVFASHAVGQLNIMVVWVNEFTNQHLRSKNDNASVNKIGAIVEHHLRILR</sequence>
<keyword evidence="1" id="KW-1133">Transmembrane helix</keyword>
<organism evidence="2 3">
    <name type="scientific">Melipona bicolor</name>
    <dbReference type="NCBI Taxonomy" id="60889"/>
    <lineage>
        <taxon>Eukaryota</taxon>
        <taxon>Metazoa</taxon>
        <taxon>Ecdysozoa</taxon>
        <taxon>Arthropoda</taxon>
        <taxon>Hexapoda</taxon>
        <taxon>Insecta</taxon>
        <taxon>Pterygota</taxon>
        <taxon>Neoptera</taxon>
        <taxon>Endopterygota</taxon>
        <taxon>Hymenoptera</taxon>
        <taxon>Apocrita</taxon>
        <taxon>Aculeata</taxon>
        <taxon>Apoidea</taxon>
        <taxon>Anthophila</taxon>
        <taxon>Apidae</taxon>
        <taxon>Melipona</taxon>
    </lineage>
</organism>
<dbReference type="Proteomes" id="UP001177670">
    <property type="component" value="Unassembled WGS sequence"/>
</dbReference>
<keyword evidence="3" id="KW-1185">Reference proteome</keyword>
<evidence type="ECO:0000313" key="2">
    <source>
        <dbReference type="EMBL" id="KAK1131474.1"/>
    </source>
</evidence>
<gene>
    <name evidence="2" type="ORF">K0M31_017758</name>
</gene>
<proteinExistence type="predicted"/>
<feature type="transmembrane region" description="Helical" evidence="1">
    <location>
        <begin position="49"/>
        <end position="71"/>
    </location>
</feature>
<reference evidence="2" key="1">
    <citation type="submission" date="2021-10" db="EMBL/GenBank/DDBJ databases">
        <title>Melipona bicolor Genome sequencing and assembly.</title>
        <authorList>
            <person name="Araujo N.S."/>
            <person name="Arias M.C."/>
        </authorList>
    </citation>
    <scope>NUCLEOTIDE SEQUENCE</scope>
    <source>
        <strain evidence="2">USP_2M_L1-L4_2017</strain>
        <tissue evidence="2">Whole body</tissue>
    </source>
</reference>
<evidence type="ECO:0000313" key="3">
    <source>
        <dbReference type="Proteomes" id="UP001177670"/>
    </source>
</evidence>
<keyword evidence="1" id="KW-0472">Membrane</keyword>
<comment type="caution">
    <text evidence="2">The sequence shown here is derived from an EMBL/GenBank/DDBJ whole genome shotgun (WGS) entry which is preliminary data.</text>
</comment>
<protein>
    <submittedName>
        <fullName evidence="2">Uncharacterized protein</fullName>
    </submittedName>
</protein>
<dbReference type="EMBL" id="JAHYIQ010000006">
    <property type="protein sequence ID" value="KAK1131474.1"/>
    <property type="molecule type" value="Genomic_DNA"/>
</dbReference>